<feature type="signal peptide" evidence="1">
    <location>
        <begin position="1"/>
        <end position="26"/>
    </location>
</feature>
<comment type="caution">
    <text evidence="2">The sequence shown here is derived from an EMBL/GenBank/DDBJ whole genome shotgun (WGS) entry which is preliminary data.</text>
</comment>
<evidence type="ECO:0000256" key="1">
    <source>
        <dbReference type="SAM" id="SignalP"/>
    </source>
</evidence>
<evidence type="ECO:0000313" key="3">
    <source>
        <dbReference type="Proteomes" id="UP000295680"/>
    </source>
</evidence>
<keyword evidence="3" id="KW-1185">Reference proteome</keyword>
<dbReference type="GO" id="GO:0015066">
    <property type="term" value="F:alpha-amylase inhibitor activity"/>
    <property type="evidence" value="ECO:0007669"/>
    <property type="project" value="InterPro"/>
</dbReference>
<gene>
    <name evidence="2" type="ORF">EV192_106299</name>
</gene>
<protein>
    <recommendedName>
        <fullName evidence="4">Alpha amylase inhibitor</fullName>
    </recommendedName>
</protein>
<dbReference type="InterPro" id="IPR036379">
    <property type="entry name" value="A-amylase_inhib_sf"/>
</dbReference>
<dbReference type="AlphaFoldDB" id="A0A4R2JD34"/>
<sequence length="106" mass="11403">MRKIAAFAAIVATSTVLPLAAQPAVAASETTTRVGTSAPACVKIRAWDDGAYSYQRATNTCGRQMTVRLVWTVATTHCETLENGESMTWQVLRPAWGHGAEMCSEN</sequence>
<dbReference type="Gene3D" id="2.60.40.20">
    <property type="entry name" value="Alpha-amylase inhibitor"/>
    <property type="match status" value="1"/>
</dbReference>
<accession>A0A4R2JD34</accession>
<dbReference type="Proteomes" id="UP000295680">
    <property type="component" value="Unassembled WGS sequence"/>
</dbReference>
<evidence type="ECO:0000313" key="2">
    <source>
        <dbReference type="EMBL" id="TCO56824.1"/>
    </source>
</evidence>
<feature type="chain" id="PRO_5020843813" description="Alpha amylase inhibitor" evidence="1">
    <location>
        <begin position="27"/>
        <end position="106"/>
    </location>
</feature>
<organism evidence="2 3">
    <name type="scientific">Actinocrispum wychmicini</name>
    <dbReference type="NCBI Taxonomy" id="1213861"/>
    <lineage>
        <taxon>Bacteria</taxon>
        <taxon>Bacillati</taxon>
        <taxon>Actinomycetota</taxon>
        <taxon>Actinomycetes</taxon>
        <taxon>Pseudonocardiales</taxon>
        <taxon>Pseudonocardiaceae</taxon>
        <taxon>Actinocrispum</taxon>
    </lineage>
</organism>
<keyword evidence="1" id="KW-0732">Signal</keyword>
<dbReference type="EMBL" id="SLWS01000006">
    <property type="protein sequence ID" value="TCO56824.1"/>
    <property type="molecule type" value="Genomic_DNA"/>
</dbReference>
<proteinExistence type="predicted"/>
<evidence type="ECO:0008006" key="4">
    <source>
        <dbReference type="Google" id="ProtNLM"/>
    </source>
</evidence>
<reference evidence="2 3" key="1">
    <citation type="submission" date="2019-03" db="EMBL/GenBank/DDBJ databases">
        <title>Genomic Encyclopedia of Type Strains, Phase IV (KMG-IV): sequencing the most valuable type-strain genomes for metagenomic binning, comparative biology and taxonomic classification.</title>
        <authorList>
            <person name="Goeker M."/>
        </authorList>
    </citation>
    <scope>NUCLEOTIDE SEQUENCE [LARGE SCALE GENOMIC DNA]</scope>
    <source>
        <strain evidence="2 3">DSM 45934</strain>
    </source>
</reference>
<name>A0A4R2JD34_9PSEU</name>